<dbReference type="Proteomes" id="UP000594903">
    <property type="component" value="Chromosome"/>
</dbReference>
<reference evidence="2 5" key="2">
    <citation type="submission" date="2020-12" db="EMBL/GenBank/DDBJ databases">
        <title>FDA dAtabase for Regulatory Grade micrObial Sequences (FDA-ARGOS): Supporting development and validation of Infectious Disease Dx tests.</title>
        <authorList>
            <person name="Sproer C."/>
            <person name="Gronow S."/>
            <person name="Severitt S."/>
            <person name="Schroder I."/>
            <person name="Tallon L."/>
            <person name="Sadzewicz L."/>
            <person name="Zhao X."/>
            <person name="Boylan J."/>
            <person name="Ott S."/>
            <person name="Bowen H."/>
            <person name="Vavikolanu K."/>
            <person name="Mehta A."/>
            <person name="Aluvathingal J."/>
            <person name="Nadendla S."/>
            <person name="Lowell S."/>
            <person name="Myers T."/>
            <person name="Yan Y."/>
            <person name="Sichtig H."/>
        </authorList>
    </citation>
    <scope>NUCLEOTIDE SEQUENCE [LARGE SCALE GENOMIC DNA]</scope>
    <source>
        <strain evidence="2 5">FDAARGOS_872</strain>
    </source>
</reference>
<dbReference type="PANTHER" id="PTHR23419:SF8">
    <property type="entry name" value="FI09726P"/>
    <property type="match status" value="1"/>
</dbReference>
<keyword evidence="5" id="KW-1185">Reference proteome</keyword>
<evidence type="ECO:0000313" key="2">
    <source>
        <dbReference type="EMBL" id="QPT39219.1"/>
    </source>
</evidence>
<dbReference type="OrthoDB" id="37622at2"/>
<protein>
    <submittedName>
        <fullName evidence="3">Divalent-cation tolerance protein CutA</fullName>
    </submittedName>
</protein>
<evidence type="ECO:0000313" key="4">
    <source>
        <dbReference type="Proteomes" id="UP000254603"/>
    </source>
</evidence>
<sequence length="114" mass="12614">MLDNHSTLSEAKALIIQTTTPTIELAKLIAEKLVGESLAACVNLSAPSLSIYSWKDTLHSDEEYTLTIKTSTARQADCIARIQELHSYDVPEIIVLPIIGGSKQYLQWIADETR</sequence>
<dbReference type="InterPro" id="IPR011322">
    <property type="entry name" value="N-reg_PII-like_a/b"/>
</dbReference>
<name>A0A378XIE0_9BURK</name>
<evidence type="ECO:0000256" key="1">
    <source>
        <dbReference type="ARBA" id="ARBA00010169"/>
    </source>
</evidence>
<dbReference type="RefSeq" id="WP_018575463.1">
    <property type="nucleotide sequence ID" value="NZ_CP065725.1"/>
</dbReference>
<dbReference type="InterPro" id="IPR004323">
    <property type="entry name" value="Ion_tolerance_CutA"/>
</dbReference>
<dbReference type="PANTHER" id="PTHR23419">
    <property type="entry name" value="DIVALENT CATION TOLERANCE CUTA-RELATED"/>
    <property type="match status" value="1"/>
</dbReference>
<reference evidence="3 4" key="1">
    <citation type="submission" date="2018-06" db="EMBL/GenBank/DDBJ databases">
        <authorList>
            <consortium name="Pathogen Informatics"/>
            <person name="Doyle S."/>
        </authorList>
    </citation>
    <scope>NUCLEOTIDE SEQUENCE [LARGE SCALE GENOMIC DNA]</scope>
    <source>
        <strain evidence="3 4">NCTC11997</strain>
    </source>
</reference>
<dbReference type="EMBL" id="CP065725">
    <property type="protein sequence ID" value="QPT39219.1"/>
    <property type="molecule type" value="Genomic_DNA"/>
</dbReference>
<dbReference type="EMBL" id="UGSB01000001">
    <property type="protein sequence ID" value="SUA55299.1"/>
    <property type="molecule type" value="Genomic_DNA"/>
</dbReference>
<dbReference type="Gene3D" id="3.30.70.120">
    <property type="match status" value="1"/>
</dbReference>
<dbReference type="STRING" id="1122619.GCA_000373745_02278"/>
<dbReference type="AlphaFoldDB" id="A0A378XIE0"/>
<dbReference type="Proteomes" id="UP000254603">
    <property type="component" value="Unassembled WGS sequence"/>
</dbReference>
<dbReference type="SUPFAM" id="SSF54913">
    <property type="entry name" value="GlnB-like"/>
    <property type="match status" value="1"/>
</dbReference>
<proteinExistence type="inferred from homology"/>
<dbReference type="Pfam" id="PF03091">
    <property type="entry name" value="CutA1"/>
    <property type="match status" value="1"/>
</dbReference>
<accession>A0A378XIE0</accession>
<dbReference type="InterPro" id="IPR015867">
    <property type="entry name" value="N-reg_PII/ATP_PRibTrfase_C"/>
</dbReference>
<gene>
    <name evidence="3" type="primary">cutA</name>
    <name evidence="2" type="ORF">I6G29_08515</name>
    <name evidence="3" type="ORF">NCTC11997_01768</name>
</gene>
<evidence type="ECO:0000313" key="3">
    <source>
        <dbReference type="EMBL" id="SUA55299.1"/>
    </source>
</evidence>
<evidence type="ECO:0000313" key="5">
    <source>
        <dbReference type="Proteomes" id="UP000594903"/>
    </source>
</evidence>
<dbReference type="GO" id="GO:0005507">
    <property type="term" value="F:copper ion binding"/>
    <property type="evidence" value="ECO:0007669"/>
    <property type="project" value="TreeGrafter"/>
</dbReference>
<dbReference type="GO" id="GO:0010038">
    <property type="term" value="P:response to metal ion"/>
    <property type="evidence" value="ECO:0007669"/>
    <property type="project" value="InterPro"/>
</dbReference>
<organism evidence="3 4">
    <name type="scientific">Oligella ureolytica</name>
    <dbReference type="NCBI Taxonomy" id="90244"/>
    <lineage>
        <taxon>Bacteria</taxon>
        <taxon>Pseudomonadati</taxon>
        <taxon>Pseudomonadota</taxon>
        <taxon>Betaproteobacteria</taxon>
        <taxon>Burkholderiales</taxon>
        <taxon>Alcaligenaceae</taxon>
        <taxon>Oligella</taxon>
    </lineage>
</organism>
<comment type="similarity">
    <text evidence="1">Belongs to the CutA family.</text>
</comment>